<protein>
    <submittedName>
        <fullName evidence="1">Uncharacterized protein</fullName>
    </submittedName>
</protein>
<reference evidence="1" key="1">
    <citation type="journal article" date="2012" name="Nature">
        <title>The oyster genome reveals stress adaptation and complexity of shell formation.</title>
        <authorList>
            <person name="Zhang G."/>
            <person name="Fang X."/>
            <person name="Guo X."/>
            <person name="Li L."/>
            <person name="Luo R."/>
            <person name="Xu F."/>
            <person name="Yang P."/>
            <person name="Zhang L."/>
            <person name="Wang X."/>
            <person name="Qi H."/>
            <person name="Xiong Z."/>
            <person name="Que H."/>
            <person name="Xie Y."/>
            <person name="Holland P.W."/>
            <person name="Paps J."/>
            <person name="Zhu Y."/>
            <person name="Wu F."/>
            <person name="Chen Y."/>
            <person name="Wang J."/>
            <person name="Peng C."/>
            <person name="Meng J."/>
            <person name="Yang L."/>
            <person name="Liu J."/>
            <person name="Wen B."/>
            <person name="Zhang N."/>
            <person name="Huang Z."/>
            <person name="Zhu Q."/>
            <person name="Feng Y."/>
            <person name="Mount A."/>
            <person name="Hedgecock D."/>
            <person name="Xu Z."/>
            <person name="Liu Y."/>
            <person name="Domazet-Loso T."/>
            <person name="Du Y."/>
            <person name="Sun X."/>
            <person name="Zhang S."/>
            <person name="Liu B."/>
            <person name="Cheng P."/>
            <person name="Jiang X."/>
            <person name="Li J."/>
            <person name="Fan D."/>
            <person name="Wang W."/>
            <person name="Fu W."/>
            <person name="Wang T."/>
            <person name="Wang B."/>
            <person name="Zhang J."/>
            <person name="Peng Z."/>
            <person name="Li Y."/>
            <person name="Li N."/>
            <person name="Wang J."/>
            <person name="Chen M."/>
            <person name="He Y."/>
            <person name="Tan F."/>
            <person name="Song X."/>
            <person name="Zheng Q."/>
            <person name="Huang R."/>
            <person name="Yang H."/>
            <person name="Du X."/>
            <person name="Chen L."/>
            <person name="Yang M."/>
            <person name="Gaffney P.M."/>
            <person name="Wang S."/>
            <person name="Luo L."/>
            <person name="She Z."/>
            <person name="Ming Y."/>
            <person name="Huang W."/>
            <person name="Zhang S."/>
            <person name="Huang B."/>
            <person name="Zhang Y."/>
            <person name="Qu T."/>
            <person name="Ni P."/>
            <person name="Miao G."/>
            <person name="Wang J."/>
            <person name="Wang Q."/>
            <person name="Steinberg C.E."/>
            <person name="Wang H."/>
            <person name="Li N."/>
            <person name="Qian L."/>
            <person name="Zhang G."/>
            <person name="Li Y."/>
            <person name="Yang H."/>
            <person name="Liu X."/>
            <person name="Wang J."/>
            <person name="Yin Y."/>
            <person name="Wang J."/>
        </authorList>
    </citation>
    <scope>NUCLEOTIDE SEQUENCE [LARGE SCALE GENOMIC DNA]</scope>
    <source>
        <strain evidence="1">05x7-T-G4-1.051#20</strain>
    </source>
</reference>
<evidence type="ECO:0000313" key="1">
    <source>
        <dbReference type="EMBL" id="EKC29474.1"/>
    </source>
</evidence>
<dbReference type="HOGENOM" id="CLU_1483363_0_0_1"/>
<dbReference type="EMBL" id="JH818671">
    <property type="protein sequence ID" value="EKC29474.1"/>
    <property type="molecule type" value="Genomic_DNA"/>
</dbReference>
<dbReference type="AlphaFoldDB" id="K1QEF4"/>
<dbReference type="InParanoid" id="K1QEF4"/>
<sequence>MNYNLEKRGQQNCKCRLLSVSSNQYNLNGEGLTFPDAQEILFTNIRNVELGQGQINVTLQAINKLLERSLPLHYNLTVESGNPIKDASKELSMTWRGSDKEFDVSWDGIFSSQHPLRFEVSAGTAQGGSDIVQWQETLSTRVTFRLPDSITSMSRLKVYMIVRAIAAGGGYTDITGIIILPA</sequence>
<accession>K1QEF4</accession>
<name>K1QEF4_MAGGI</name>
<organism evidence="1">
    <name type="scientific">Magallana gigas</name>
    <name type="common">Pacific oyster</name>
    <name type="synonym">Crassostrea gigas</name>
    <dbReference type="NCBI Taxonomy" id="29159"/>
    <lineage>
        <taxon>Eukaryota</taxon>
        <taxon>Metazoa</taxon>
        <taxon>Spiralia</taxon>
        <taxon>Lophotrochozoa</taxon>
        <taxon>Mollusca</taxon>
        <taxon>Bivalvia</taxon>
        <taxon>Autobranchia</taxon>
        <taxon>Pteriomorphia</taxon>
        <taxon>Ostreida</taxon>
        <taxon>Ostreoidea</taxon>
        <taxon>Ostreidae</taxon>
        <taxon>Magallana</taxon>
    </lineage>
</organism>
<proteinExistence type="predicted"/>
<gene>
    <name evidence="1" type="ORF">CGI_10025482</name>
</gene>